<feature type="compositionally biased region" description="Basic and acidic residues" evidence="1">
    <location>
        <begin position="279"/>
        <end position="294"/>
    </location>
</feature>
<keyword evidence="2" id="KW-0732">Signal</keyword>
<accession>A0ABS3Y829</accession>
<dbReference type="EMBL" id="JAGHKP010000001">
    <property type="protein sequence ID" value="MBO9150823.1"/>
    <property type="molecule type" value="Genomic_DNA"/>
</dbReference>
<name>A0ABS3Y829_9BACT</name>
<feature type="region of interest" description="Disordered" evidence="1">
    <location>
        <begin position="262"/>
        <end position="456"/>
    </location>
</feature>
<sequence length="456" mass="52258">MRILHSLPAVLFSILLTTGVKAQDETGLPGDNFSLEGALEMFKKAGNPEEFEKMLNTKKNGINNLDLNNDGNIDYIRVVNKKDGDVQLFVLQSLVSASESQDIAVIELEKTGDQSAVVQIVGDEDIYGVSKIVEPSREEETAYFEGETYSLSDRPAHGPNATVEASGLVVNVWFWPFVRYVYAPHYTVWVSPWRWYHYPVWWDPWEPLAWHVYQPICYRYRPHYVVVHTHRVMRAPRIYRPMRVSSPYVYNRNRVVVNNYRTNYNRSMPRRTDNGVVNRNDRSVRPRQFDRATSENKTTPRTFDRNSNVNRPTAPGRADRTPDVNRSTPSRRYDRTPDANRPTAPGRADRTPDVNRSTPSRRFDRNTARPQINAPNRNYDRSSAPSAAPQRQYNRREINRSPSPAQRSADRPQRQFNRSSAPGSRPQGGQINRGSSGSRSSGAPQRTVQRSPRGRS</sequence>
<evidence type="ECO:0000256" key="1">
    <source>
        <dbReference type="SAM" id="MobiDB-lite"/>
    </source>
</evidence>
<proteinExistence type="predicted"/>
<dbReference type="Proteomes" id="UP000679126">
    <property type="component" value="Unassembled WGS sequence"/>
</dbReference>
<feature type="signal peptide" evidence="2">
    <location>
        <begin position="1"/>
        <end position="22"/>
    </location>
</feature>
<gene>
    <name evidence="3" type="ORF">J7I43_01280</name>
</gene>
<comment type="caution">
    <text evidence="3">The sequence shown here is derived from an EMBL/GenBank/DDBJ whole genome shotgun (WGS) entry which is preliminary data.</text>
</comment>
<evidence type="ECO:0008006" key="5">
    <source>
        <dbReference type="Google" id="ProtNLM"/>
    </source>
</evidence>
<feature type="compositionally biased region" description="Low complexity" evidence="1">
    <location>
        <begin position="433"/>
        <end position="442"/>
    </location>
</feature>
<reference evidence="4" key="1">
    <citation type="submission" date="2021-03" db="EMBL/GenBank/DDBJ databases">
        <title>Assistant Professor.</title>
        <authorList>
            <person name="Huq M.A."/>
        </authorList>
    </citation>
    <scope>NUCLEOTIDE SEQUENCE [LARGE SCALE GENOMIC DNA]</scope>
    <source>
        <strain evidence="4">MAH-28</strain>
    </source>
</reference>
<protein>
    <recommendedName>
        <fullName evidence="5">DUF3300 domain-containing protein</fullName>
    </recommendedName>
</protein>
<feature type="compositionally biased region" description="Polar residues" evidence="1">
    <location>
        <begin position="368"/>
        <end position="392"/>
    </location>
</feature>
<evidence type="ECO:0000313" key="3">
    <source>
        <dbReference type="EMBL" id="MBO9150823.1"/>
    </source>
</evidence>
<feature type="chain" id="PRO_5045323671" description="DUF3300 domain-containing protein" evidence="2">
    <location>
        <begin position="23"/>
        <end position="456"/>
    </location>
</feature>
<feature type="compositionally biased region" description="Polar residues" evidence="1">
    <location>
        <begin position="295"/>
        <end position="311"/>
    </location>
</feature>
<organism evidence="3 4">
    <name type="scientific">Chitinophaga chungangae</name>
    <dbReference type="NCBI Taxonomy" id="2821488"/>
    <lineage>
        <taxon>Bacteria</taxon>
        <taxon>Pseudomonadati</taxon>
        <taxon>Bacteroidota</taxon>
        <taxon>Chitinophagia</taxon>
        <taxon>Chitinophagales</taxon>
        <taxon>Chitinophagaceae</taxon>
        <taxon>Chitinophaga</taxon>
    </lineage>
</organism>
<evidence type="ECO:0000256" key="2">
    <source>
        <dbReference type="SAM" id="SignalP"/>
    </source>
</evidence>
<keyword evidence="4" id="KW-1185">Reference proteome</keyword>
<feature type="compositionally biased region" description="Polar residues" evidence="1">
    <location>
        <begin position="414"/>
        <end position="432"/>
    </location>
</feature>
<evidence type="ECO:0000313" key="4">
    <source>
        <dbReference type="Proteomes" id="UP000679126"/>
    </source>
</evidence>
<dbReference type="RefSeq" id="WP_209142444.1">
    <property type="nucleotide sequence ID" value="NZ_JAGHKP010000001.1"/>
</dbReference>